<name>A0A0F9AVU6_9ZZZZ</name>
<accession>A0A0F9AVU6</accession>
<dbReference type="EMBL" id="LAZR01052610">
    <property type="protein sequence ID" value="KKK82569.1"/>
    <property type="molecule type" value="Genomic_DNA"/>
</dbReference>
<dbReference type="AlphaFoldDB" id="A0A0F9AVU6"/>
<protein>
    <submittedName>
        <fullName evidence="1">Uncharacterized protein</fullName>
    </submittedName>
</protein>
<gene>
    <name evidence="1" type="ORF">LCGC14_2802090</name>
</gene>
<comment type="caution">
    <text evidence="1">The sequence shown here is derived from an EMBL/GenBank/DDBJ whole genome shotgun (WGS) entry which is preliminary data.</text>
</comment>
<proteinExistence type="predicted"/>
<evidence type="ECO:0000313" key="1">
    <source>
        <dbReference type="EMBL" id="KKK82569.1"/>
    </source>
</evidence>
<sequence>MLEDTKTTIDLGCRMINEKLEALGIAQRVGYRLVLGGWQFLYDGDPEEWPVMSAADIQSAMLGFVAGLDAQLTLISKKDPE</sequence>
<organism evidence="1">
    <name type="scientific">marine sediment metagenome</name>
    <dbReference type="NCBI Taxonomy" id="412755"/>
    <lineage>
        <taxon>unclassified sequences</taxon>
        <taxon>metagenomes</taxon>
        <taxon>ecological metagenomes</taxon>
    </lineage>
</organism>
<reference evidence="1" key="1">
    <citation type="journal article" date="2015" name="Nature">
        <title>Complex archaea that bridge the gap between prokaryotes and eukaryotes.</title>
        <authorList>
            <person name="Spang A."/>
            <person name="Saw J.H."/>
            <person name="Jorgensen S.L."/>
            <person name="Zaremba-Niedzwiedzka K."/>
            <person name="Martijn J."/>
            <person name="Lind A.E."/>
            <person name="van Eijk R."/>
            <person name="Schleper C."/>
            <person name="Guy L."/>
            <person name="Ettema T.J."/>
        </authorList>
    </citation>
    <scope>NUCLEOTIDE SEQUENCE</scope>
</reference>